<dbReference type="InterPro" id="IPR052022">
    <property type="entry name" value="26kDa_periplasmic_antigen"/>
</dbReference>
<dbReference type="Pfam" id="PF04402">
    <property type="entry name" value="SIMPL"/>
    <property type="match status" value="1"/>
</dbReference>
<feature type="signal peptide" evidence="2">
    <location>
        <begin position="1"/>
        <end position="26"/>
    </location>
</feature>
<evidence type="ECO:0000256" key="2">
    <source>
        <dbReference type="SAM" id="SignalP"/>
    </source>
</evidence>
<organism evidence="3 4">
    <name type="scientific">Henriciella marina</name>
    <dbReference type="NCBI Taxonomy" id="453851"/>
    <lineage>
        <taxon>Bacteria</taxon>
        <taxon>Pseudomonadati</taxon>
        <taxon>Pseudomonadota</taxon>
        <taxon>Alphaproteobacteria</taxon>
        <taxon>Hyphomonadales</taxon>
        <taxon>Hyphomonadaceae</taxon>
        <taxon>Henriciella</taxon>
    </lineage>
</organism>
<dbReference type="Proteomes" id="UP001083770">
    <property type="component" value="Unassembled WGS sequence"/>
</dbReference>
<accession>A0ABT4LW08</accession>
<dbReference type="InterPro" id="IPR007497">
    <property type="entry name" value="SIMPL/DUF541"/>
</dbReference>
<protein>
    <submittedName>
        <fullName evidence="3">SIMPL domain-containing protein</fullName>
    </submittedName>
</protein>
<dbReference type="PANTHER" id="PTHR34387">
    <property type="entry name" value="SLR1258 PROTEIN"/>
    <property type="match status" value="1"/>
</dbReference>
<proteinExistence type="predicted"/>
<name>A0ABT4LW08_9PROT</name>
<dbReference type="Gene3D" id="3.30.110.170">
    <property type="entry name" value="Protein of unknown function (DUF541), domain 1"/>
    <property type="match status" value="1"/>
</dbReference>
<gene>
    <name evidence="3" type="ORF">O4G74_10560</name>
</gene>
<sequence>MKIPSARTMVTSSIVAAALAGGAAIAQQSTPSQGVPNQQAVPSNHANSIQPETTLSVSASGEVSRAPDIATITAGVQTEAETASAAMSQNAASMEGVYSALEAAGVAARDMQTSNLSLQPRYDYSNRDGAPPRLVGYTASNQLSVKVRDLNNLGRTMDAIVQEGGNTISGLQFSLDNPTEARNEARRQAIQTAVRRANLYAQETGYRVARIVTINEQSSGGYQPQPMMAMRAEAADASTKVAQGEVSYAVTVDVTFELRQ</sequence>
<dbReference type="PANTHER" id="PTHR34387:SF1">
    <property type="entry name" value="PERIPLASMIC IMMUNOGENIC PROTEIN"/>
    <property type="match status" value="1"/>
</dbReference>
<feature type="region of interest" description="Disordered" evidence="1">
    <location>
        <begin position="29"/>
        <end position="49"/>
    </location>
</feature>
<evidence type="ECO:0000256" key="1">
    <source>
        <dbReference type="SAM" id="MobiDB-lite"/>
    </source>
</evidence>
<keyword evidence="4" id="KW-1185">Reference proteome</keyword>
<keyword evidence="2" id="KW-0732">Signal</keyword>
<dbReference type="RefSeq" id="WP_269402573.1">
    <property type="nucleotide sequence ID" value="NZ_JAPWGW010000003.1"/>
</dbReference>
<reference evidence="3" key="1">
    <citation type="submission" date="2022-12" db="EMBL/GenBank/DDBJ databases">
        <title>Bacterial isolates from different developmental stages of Nematostella vectensis.</title>
        <authorList>
            <person name="Fraune S."/>
        </authorList>
    </citation>
    <scope>NUCLEOTIDE SEQUENCE</scope>
    <source>
        <strain evidence="3">G21632-S1</strain>
    </source>
</reference>
<comment type="caution">
    <text evidence="3">The sequence shown here is derived from an EMBL/GenBank/DDBJ whole genome shotgun (WGS) entry which is preliminary data.</text>
</comment>
<dbReference type="Gene3D" id="3.30.70.2970">
    <property type="entry name" value="Protein of unknown function (DUF541), domain 2"/>
    <property type="match status" value="1"/>
</dbReference>
<dbReference type="EMBL" id="JAPWGW010000003">
    <property type="protein sequence ID" value="MCZ4298501.1"/>
    <property type="molecule type" value="Genomic_DNA"/>
</dbReference>
<feature type="chain" id="PRO_5047491165" evidence="2">
    <location>
        <begin position="27"/>
        <end position="260"/>
    </location>
</feature>
<evidence type="ECO:0000313" key="3">
    <source>
        <dbReference type="EMBL" id="MCZ4298501.1"/>
    </source>
</evidence>
<evidence type="ECO:0000313" key="4">
    <source>
        <dbReference type="Proteomes" id="UP001083770"/>
    </source>
</evidence>